<sequence length="203" mass="23222">MNLESTRRSAQQEYILQGSIVNDSCEILLHRLRGLCDNGDAAPETFKDHEYVYTIRQPNGQPLTLRVRQSLEKKDYPWHLRYLGQPEIGDKNRATLVRSCIDVACSSNICTFLSEMGFKLDYEYISKGFIFKKGRMKVTVSKIFRLLPPGNVNTDEHVSQSYLVEVSVVAPTGQDALAEEIRSFAEQLKPLVQLEKIDPRRLQ</sequence>
<dbReference type="FunFam" id="2.40.320.10:FF:000001">
    <property type="entry name" value="Mediator of RNA polymerase II transcription subunit 18"/>
    <property type="match status" value="1"/>
</dbReference>
<evidence type="ECO:0000313" key="11">
    <source>
        <dbReference type="EMBL" id="RWS09098.1"/>
    </source>
</evidence>
<comment type="similarity">
    <text evidence="2 10">Belongs to the Mediator complex subunit 18 family.</text>
</comment>
<evidence type="ECO:0000256" key="7">
    <source>
        <dbReference type="ARBA" id="ARBA00023242"/>
    </source>
</evidence>
<evidence type="ECO:0000256" key="3">
    <source>
        <dbReference type="ARBA" id="ARBA00019612"/>
    </source>
</evidence>
<dbReference type="GO" id="GO:0006357">
    <property type="term" value="P:regulation of transcription by RNA polymerase II"/>
    <property type="evidence" value="ECO:0007669"/>
    <property type="project" value="InterPro"/>
</dbReference>
<evidence type="ECO:0000256" key="2">
    <source>
        <dbReference type="ARBA" id="ARBA00009814"/>
    </source>
</evidence>
<accession>A0A3S3QI48</accession>
<dbReference type="GO" id="GO:0070847">
    <property type="term" value="C:core mediator complex"/>
    <property type="evidence" value="ECO:0007669"/>
    <property type="project" value="TreeGrafter"/>
</dbReference>
<evidence type="ECO:0000256" key="1">
    <source>
        <dbReference type="ARBA" id="ARBA00004123"/>
    </source>
</evidence>
<dbReference type="Proteomes" id="UP000285301">
    <property type="component" value="Unassembled WGS sequence"/>
</dbReference>
<comment type="subcellular location">
    <subcellularLocation>
        <location evidence="1 10">Nucleus</location>
    </subcellularLocation>
</comment>
<dbReference type="OrthoDB" id="10018982at2759"/>
<dbReference type="GO" id="GO:0016592">
    <property type="term" value="C:mediator complex"/>
    <property type="evidence" value="ECO:0007669"/>
    <property type="project" value="InterPro"/>
</dbReference>
<keyword evidence="12" id="KW-1185">Reference proteome</keyword>
<dbReference type="GO" id="GO:0003712">
    <property type="term" value="F:transcription coregulator activity"/>
    <property type="evidence" value="ECO:0007669"/>
    <property type="project" value="InterPro"/>
</dbReference>
<reference evidence="11 12" key="1">
    <citation type="journal article" date="2018" name="Gigascience">
        <title>Genomes of trombidid mites reveal novel predicted allergens and laterally-transferred genes associated with secondary metabolism.</title>
        <authorList>
            <person name="Dong X."/>
            <person name="Chaisiri K."/>
            <person name="Xia D."/>
            <person name="Armstrong S.D."/>
            <person name="Fang Y."/>
            <person name="Donnelly M.J."/>
            <person name="Kadowaki T."/>
            <person name="McGarry J.W."/>
            <person name="Darby A.C."/>
            <person name="Makepeace B.L."/>
        </authorList>
    </citation>
    <scope>NUCLEOTIDE SEQUENCE [LARGE SCALE GENOMIC DNA]</scope>
    <source>
        <strain evidence="11">UoL-WK</strain>
    </source>
</reference>
<dbReference type="AlphaFoldDB" id="A0A3S3QI48"/>
<dbReference type="EMBL" id="NCKU01002652">
    <property type="protein sequence ID" value="RWS09098.1"/>
    <property type="molecule type" value="Genomic_DNA"/>
</dbReference>
<dbReference type="GO" id="GO:0006369">
    <property type="term" value="P:termination of RNA polymerase II transcription"/>
    <property type="evidence" value="ECO:0007669"/>
    <property type="project" value="TreeGrafter"/>
</dbReference>
<keyword evidence="5 10" id="KW-0010">Activator</keyword>
<gene>
    <name evidence="10" type="primary">MED18</name>
    <name evidence="11" type="ORF">B4U79_07177</name>
</gene>
<evidence type="ECO:0000256" key="6">
    <source>
        <dbReference type="ARBA" id="ARBA00023163"/>
    </source>
</evidence>
<dbReference type="PANTHER" id="PTHR13321">
    <property type="entry name" value="MEDIATOR OF RNA POLYMERASE II TRANSCRIPTION, SUBUNIT 18"/>
    <property type="match status" value="1"/>
</dbReference>
<name>A0A3S3QI48_9ACAR</name>
<keyword evidence="6 10" id="KW-0804">Transcription</keyword>
<evidence type="ECO:0000256" key="5">
    <source>
        <dbReference type="ARBA" id="ARBA00023159"/>
    </source>
</evidence>
<dbReference type="Pfam" id="PF09637">
    <property type="entry name" value="Med18"/>
    <property type="match status" value="1"/>
</dbReference>
<comment type="subunit">
    <text evidence="10">Component of the Mediator complex.</text>
</comment>
<organism evidence="11 12">
    <name type="scientific">Dinothrombium tinctorium</name>
    <dbReference type="NCBI Taxonomy" id="1965070"/>
    <lineage>
        <taxon>Eukaryota</taxon>
        <taxon>Metazoa</taxon>
        <taxon>Ecdysozoa</taxon>
        <taxon>Arthropoda</taxon>
        <taxon>Chelicerata</taxon>
        <taxon>Arachnida</taxon>
        <taxon>Acari</taxon>
        <taxon>Acariformes</taxon>
        <taxon>Trombidiformes</taxon>
        <taxon>Prostigmata</taxon>
        <taxon>Anystina</taxon>
        <taxon>Parasitengona</taxon>
        <taxon>Trombidioidea</taxon>
        <taxon>Trombidiidae</taxon>
        <taxon>Dinothrombium</taxon>
    </lineage>
</organism>
<evidence type="ECO:0000256" key="4">
    <source>
        <dbReference type="ARBA" id="ARBA00023015"/>
    </source>
</evidence>
<dbReference type="Gene3D" id="2.40.320.10">
    <property type="entry name" value="Hypothetical Protein Pfu-838710-001"/>
    <property type="match status" value="1"/>
</dbReference>
<dbReference type="STRING" id="1965070.A0A3S3QI48"/>
<evidence type="ECO:0000256" key="8">
    <source>
        <dbReference type="ARBA" id="ARBA00025687"/>
    </source>
</evidence>
<proteinExistence type="inferred from homology"/>
<protein>
    <recommendedName>
        <fullName evidence="3 10">Mediator of RNA polymerase II transcription subunit 18</fullName>
    </recommendedName>
    <alternativeName>
        <fullName evidence="9 10">Mediator complex subunit 18</fullName>
    </alternativeName>
</protein>
<dbReference type="InterPro" id="IPR019095">
    <property type="entry name" value="Mediator_Med18"/>
</dbReference>
<comment type="function">
    <text evidence="8 10">Component of the Mediator complex, a coactivator involved in the regulated transcription of nearly all RNA polymerase II-dependent genes. Mediator functions as a bridge to convey information from gene-specific regulatory proteins to the basal RNA polymerase II transcription machinery. Mediator is recruited to promoters by direct interactions with regulatory proteins and serves as a scaffold for the assembly of a functional preinitiation complex with RNA polymerase II and the general transcription factors.</text>
</comment>
<evidence type="ECO:0000313" key="12">
    <source>
        <dbReference type="Proteomes" id="UP000285301"/>
    </source>
</evidence>
<dbReference type="PANTHER" id="PTHR13321:SF2">
    <property type="entry name" value="MEDIATOR OF RNA POLYMERASE II TRANSCRIPTION SUBUNIT 18"/>
    <property type="match status" value="1"/>
</dbReference>
<evidence type="ECO:0000256" key="10">
    <source>
        <dbReference type="RuleBase" id="RU364150"/>
    </source>
</evidence>
<comment type="caution">
    <text evidence="11">The sequence shown here is derived from an EMBL/GenBank/DDBJ whole genome shotgun (WGS) entry which is preliminary data.</text>
</comment>
<evidence type="ECO:0000256" key="9">
    <source>
        <dbReference type="ARBA" id="ARBA00032012"/>
    </source>
</evidence>
<keyword evidence="7 10" id="KW-0539">Nucleus</keyword>
<keyword evidence="4 10" id="KW-0805">Transcription regulation</keyword>